<dbReference type="AlphaFoldDB" id="A0A2V5HHC2"/>
<organism evidence="1 2">
    <name type="scientific">Aspergillus violaceofuscus (strain CBS 115571)</name>
    <dbReference type="NCBI Taxonomy" id="1450538"/>
    <lineage>
        <taxon>Eukaryota</taxon>
        <taxon>Fungi</taxon>
        <taxon>Dikarya</taxon>
        <taxon>Ascomycota</taxon>
        <taxon>Pezizomycotina</taxon>
        <taxon>Eurotiomycetes</taxon>
        <taxon>Eurotiomycetidae</taxon>
        <taxon>Eurotiales</taxon>
        <taxon>Aspergillaceae</taxon>
        <taxon>Aspergillus</taxon>
    </lineage>
</organism>
<accession>A0A2V5HHC2</accession>
<keyword evidence="2" id="KW-1185">Reference proteome</keyword>
<name>A0A2V5HHC2_ASPV1</name>
<dbReference type="EMBL" id="KZ825104">
    <property type="protein sequence ID" value="PYI23795.1"/>
    <property type="molecule type" value="Genomic_DNA"/>
</dbReference>
<reference evidence="1 2" key="1">
    <citation type="submission" date="2018-02" db="EMBL/GenBank/DDBJ databases">
        <title>The genomes of Aspergillus section Nigri reveals drivers in fungal speciation.</title>
        <authorList>
            <consortium name="DOE Joint Genome Institute"/>
            <person name="Vesth T.C."/>
            <person name="Nybo J."/>
            <person name="Theobald S."/>
            <person name="Brandl J."/>
            <person name="Frisvad J.C."/>
            <person name="Nielsen K.F."/>
            <person name="Lyhne E.K."/>
            <person name="Kogle M.E."/>
            <person name="Kuo A."/>
            <person name="Riley R."/>
            <person name="Clum A."/>
            <person name="Nolan M."/>
            <person name="Lipzen A."/>
            <person name="Salamov A."/>
            <person name="Henrissat B."/>
            <person name="Wiebenga A."/>
            <person name="De vries R.P."/>
            <person name="Grigoriev I.V."/>
            <person name="Mortensen U.H."/>
            <person name="Andersen M.R."/>
            <person name="Baker S.E."/>
        </authorList>
    </citation>
    <scope>NUCLEOTIDE SEQUENCE [LARGE SCALE GENOMIC DNA]</scope>
    <source>
        <strain evidence="1 2">CBS 115571</strain>
    </source>
</reference>
<proteinExistence type="predicted"/>
<sequence>MAPRPYRSIPPSPSINLLSRHAPTHEKSIDKAWAGSSDAKSMPCYRALYSSAGMNRQLLIYADINWDYLLRAGLAGELPSTLHIASDWRQVLTLHPPTWLLQDHSSSLVDEQMEFSKLNRSSEAEDLPSTANQIASCPDGKSNATHPNAHYFDQPLSIVWHLLPLLLLRRSPVVASSSLRLQNDAVTLNWPFIAHKPPVALRVLTASSDSRLNYRSVLANQQFLISTCCYQPSSRCREGLSTTTEGYAA</sequence>
<protein>
    <submittedName>
        <fullName evidence="1">Uncharacterized protein</fullName>
    </submittedName>
</protein>
<evidence type="ECO:0000313" key="1">
    <source>
        <dbReference type="EMBL" id="PYI23795.1"/>
    </source>
</evidence>
<evidence type="ECO:0000313" key="2">
    <source>
        <dbReference type="Proteomes" id="UP000249829"/>
    </source>
</evidence>
<dbReference type="Proteomes" id="UP000249829">
    <property type="component" value="Unassembled WGS sequence"/>
</dbReference>
<gene>
    <name evidence="1" type="ORF">BO99DRAFT_153612</name>
</gene>